<evidence type="ECO:0000256" key="4">
    <source>
        <dbReference type="ARBA" id="ARBA00022692"/>
    </source>
</evidence>
<dbReference type="RefSeq" id="WP_379861844.1">
    <property type="nucleotide sequence ID" value="NZ_JBHMFC010000081.1"/>
</dbReference>
<evidence type="ECO:0000256" key="5">
    <source>
        <dbReference type="ARBA" id="ARBA00022989"/>
    </source>
</evidence>
<comment type="subcellular location">
    <subcellularLocation>
        <location evidence="1">Cell membrane</location>
        <topology evidence="1">Multi-pass membrane protein</topology>
    </subcellularLocation>
</comment>
<feature type="transmembrane region" description="Helical" evidence="7">
    <location>
        <begin position="48"/>
        <end position="68"/>
    </location>
</feature>
<keyword evidence="4 7" id="KW-0812">Transmembrane</keyword>
<dbReference type="Proteomes" id="UP001589585">
    <property type="component" value="Unassembled WGS sequence"/>
</dbReference>
<gene>
    <name evidence="9" type="ORF">ACFFU9_12720</name>
</gene>
<evidence type="ECO:0000313" key="10">
    <source>
        <dbReference type="Proteomes" id="UP001589585"/>
    </source>
</evidence>
<organism evidence="9 10">
    <name type="scientific">Mariniflexile ostreae</name>
    <dbReference type="NCBI Taxonomy" id="1520892"/>
    <lineage>
        <taxon>Bacteria</taxon>
        <taxon>Pseudomonadati</taxon>
        <taxon>Bacteroidota</taxon>
        <taxon>Flavobacteriia</taxon>
        <taxon>Flavobacteriales</taxon>
        <taxon>Flavobacteriaceae</taxon>
        <taxon>Mariniflexile</taxon>
    </lineage>
</organism>
<evidence type="ECO:0000256" key="3">
    <source>
        <dbReference type="ARBA" id="ARBA00022475"/>
    </source>
</evidence>
<evidence type="ECO:0000256" key="2">
    <source>
        <dbReference type="ARBA" id="ARBA00007400"/>
    </source>
</evidence>
<feature type="transmembrane region" description="Helical" evidence="7">
    <location>
        <begin position="308"/>
        <end position="327"/>
    </location>
</feature>
<feature type="transmembrane region" description="Helical" evidence="7">
    <location>
        <begin position="241"/>
        <end position="257"/>
    </location>
</feature>
<dbReference type="Pfam" id="PF01757">
    <property type="entry name" value="Acyl_transf_3"/>
    <property type="match status" value="1"/>
</dbReference>
<dbReference type="PANTHER" id="PTHR40074">
    <property type="entry name" value="O-ACETYLTRANSFERASE WECH"/>
    <property type="match status" value="1"/>
</dbReference>
<evidence type="ECO:0000259" key="8">
    <source>
        <dbReference type="Pfam" id="PF01757"/>
    </source>
</evidence>
<feature type="transmembrane region" description="Helical" evidence="7">
    <location>
        <begin position="278"/>
        <end position="296"/>
    </location>
</feature>
<evidence type="ECO:0000256" key="1">
    <source>
        <dbReference type="ARBA" id="ARBA00004651"/>
    </source>
</evidence>
<keyword evidence="5 7" id="KW-1133">Transmembrane helix</keyword>
<dbReference type="InterPro" id="IPR002656">
    <property type="entry name" value="Acyl_transf_3_dom"/>
</dbReference>
<accession>A0ABV5FE27</accession>
<feature type="transmembrane region" description="Helical" evidence="7">
    <location>
        <begin position="209"/>
        <end position="229"/>
    </location>
</feature>
<dbReference type="GO" id="GO:0016746">
    <property type="term" value="F:acyltransferase activity"/>
    <property type="evidence" value="ECO:0007669"/>
    <property type="project" value="UniProtKB-KW"/>
</dbReference>
<keyword evidence="6 7" id="KW-0472">Membrane</keyword>
<keyword evidence="10" id="KW-1185">Reference proteome</keyword>
<dbReference type="EMBL" id="JBHMFC010000081">
    <property type="protein sequence ID" value="MFB9057604.1"/>
    <property type="molecule type" value="Genomic_DNA"/>
</dbReference>
<feature type="transmembrane region" description="Helical" evidence="7">
    <location>
        <begin position="145"/>
        <end position="165"/>
    </location>
</feature>
<feature type="domain" description="Acyltransferase 3" evidence="8">
    <location>
        <begin position="4"/>
        <end position="323"/>
    </location>
</feature>
<comment type="caution">
    <text evidence="9">The sequence shown here is derived from an EMBL/GenBank/DDBJ whole genome shotgun (WGS) entry which is preliminary data.</text>
</comment>
<keyword evidence="3" id="KW-1003">Cell membrane</keyword>
<evidence type="ECO:0000256" key="6">
    <source>
        <dbReference type="ARBA" id="ARBA00023136"/>
    </source>
</evidence>
<keyword evidence="9" id="KW-0808">Transferase</keyword>
<feature type="transmembrane region" description="Helical" evidence="7">
    <location>
        <begin position="75"/>
        <end position="93"/>
    </location>
</feature>
<name>A0ABV5FE27_9FLAO</name>
<keyword evidence="9" id="KW-0012">Acyltransferase</keyword>
<sequence>MQIQYFNNLRAFACYLVILTHSAMPAVDLSFGPFMVLFSIMGSPSSELFVTMSSSLLAPTRLELLAFYKKRFSKLIPPFFFWSFIFVIIKFFQNELTVSESINKLLLFPILPVTGVYWFVYAICGLYLIIPIVSPWLKESNKKTLQVILAIWFLTLLIPYLNLIFHSNIYEINGHYNFITVYLGGFIGYLFLGVYLRQYPIIFKRKLKGICIISALIVLGATPLLYAYFVDRKFLEIASHNLSITSALFVTSIFLFFQNFTLPDPIERAMNIIAKYSFGIYLMHILVIRDFVWVLFESNRLSHPLLETPLISLLSLLICLIICRLIVLLPMSRYIIGVEKQS</sequence>
<feature type="transmembrane region" description="Helical" evidence="7">
    <location>
        <begin position="105"/>
        <end position="133"/>
    </location>
</feature>
<evidence type="ECO:0000313" key="9">
    <source>
        <dbReference type="EMBL" id="MFB9057604.1"/>
    </source>
</evidence>
<evidence type="ECO:0000256" key="7">
    <source>
        <dbReference type="SAM" id="Phobius"/>
    </source>
</evidence>
<reference evidence="9 10" key="1">
    <citation type="submission" date="2024-09" db="EMBL/GenBank/DDBJ databases">
        <authorList>
            <person name="Sun Q."/>
            <person name="Mori K."/>
        </authorList>
    </citation>
    <scope>NUCLEOTIDE SEQUENCE [LARGE SCALE GENOMIC DNA]</scope>
    <source>
        <strain evidence="9 10">CECT 8622</strain>
    </source>
</reference>
<protein>
    <submittedName>
        <fullName evidence="9">Acyltransferase</fullName>
    </submittedName>
</protein>
<proteinExistence type="inferred from homology"/>
<comment type="similarity">
    <text evidence="2">Belongs to the acyltransferase 3 family.</text>
</comment>
<feature type="transmembrane region" description="Helical" evidence="7">
    <location>
        <begin position="177"/>
        <end position="197"/>
    </location>
</feature>
<feature type="transmembrane region" description="Helical" evidence="7">
    <location>
        <begin position="12"/>
        <end position="36"/>
    </location>
</feature>
<dbReference type="PANTHER" id="PTHR40074:SF2">
    <property type="entry name" value="O-ACETYLTRANSFERASE WECH"/>
    <property type="match status" value="1"/>
</dbReference>